<protein>
    <submittedName>
        <fullName evidence="1">Uncharacterized protein</fullName>
    </submittedName>
</protein>
<dbReference type="EMBL" id="CP097508">
    <property type="protein sequence ID" value="URE11983.1"/>
    <property type="molecule type" value="Genomic_DNA"/>
</dbReference>
<evidence type="ECO:0000313" key="2">
    <source>
        <dbReference type="Proteomes" id="UP001055439"/>
    </source>
</evidence>
<dbReference type="Proteomes" id="UP001055439">
    <property type="component" value="Chromosome 6"/>
</dbReference>
<dbReference type="AlphaFoldDB" id="A0A9E7GF46"/>
<gene>
    <name evidence="1" type="ORF">MUK42_29654</name>
</gene>
<proteinExistence type="predicted"/>
<keyword evidence="2" id="KW-1185">Reference proteome</keyword>
<organism evidence="1 2">
    <name type="scientific">Musa troglodytarum</name>
    <name type="common">fe'i banana</name>
    <dbReference type="NCBI Taxonomy" id="320322"/>
    <lineage>
        <taxon>Eukaryota</taxon>
        <taxon>Viridiplantae</taxon>
        <taxon>Streptophyta</taxon>
        <taxon>Embryophyta</taxon>
        <taxon>Tracheophyta</taxon>
        <taxon>Spermatophyta</taxon>
        <taxon>Magnoliopsida</taxon>
        <taxon>Liliopsida</taxon>
        <taxon>Zingiberales</taxon>
        <taxon>Musaceae</taxon>
        <taxon>Musa</taxon>
    </lineage>
</organism>
<accession>A0A9E7GF46</accession>
<evidence type="ECO:0000313" key="1">
    <source>
        <dbReference type="EMBL" id="URE11983.1"/>
    </source>
</evidence>
<name>A0A9E7GF46_9LILI</name>
<reference evidence="1" key="1">
    <citation type="submission" date="2022-05" db="EMBL/GenBank/DDBJ databases">
        <title>The Musa troglodytarum L. genome provides insights into the mechanism of non-climacteric behaviour and enrichment of carotenoids.</title>
        <authorList>
            <person name="Wang J."/>
        </authorList>
    </citation>
    <scope>NUCLEOTIDE SEQUENCE</scope>
    <source>
        <tissue evidence="1">Leaf</tissue>
    </source>
</reference>
<sequence>MGFLVKACRFRGIEPKSVGSDQVPGGENQWKSIIASQVVEVPGGGNQWRHAVGELKTTGKQIGIVLRMLHHWKIGHLPTSWRFPTPISVKNGLWTCRSSRSMVPVPGITDSNLNSDEKLNHTRYKDPYHIIRWRMRSEACIVHRGTRFYIYGLTLNSAPAMARLDEELDG</sequence>